<feature type="region of interest" description="Disordered" evidence="6">
    <location>
        <begin position="1"/>
        <end position="39"/>
    </location>
</feature>
<evidence type="ECO:0000256" key="3">
    <source>
        <dbReference type="ARBA" id="ARBA00022777"/>
    </source>
</evidence>
<evidence type="ECO:0000313" key="8">
    <source>
        <dbReference type="EMBL" id="WXA93854.1"/>
    </source>
</evidence>
<dbReference type="Proteomes" id="UP001379533">
    <property type="component" value="Chromosome"/>
</dbReference>
<keyword evidence="4 5" id="KW-0067">ATP-binding</keyword>
<accession>A0ABZ2K579</accession>
<dbReference type="PROSITE" id="PS00108">
    <property type="entry name" value="PROTEIN_KINASE_ST"/>
    <property type="match status" value="1"/>
</dbReference>
<name>A0ABZ2K579_9BACT</name>
<dbReference type="PROSITE" id="PS00107">
    <property type="entry name" value="PROTEIN_KINASE_ATP"/>
    <property type="match status" value="1"/>
</dbReference>
<dbReference type="SUPFAM" id="SSF56112">
    <property type="entry name" value="Protein kinase-like (PK-like)"/>
    <property type="match status" value="1"/>
</dbReference>
<dbReference type="InterPro" id="IPR017441">
    <property type="entry name" value="Protein_kinase_ATP_BS"/>
</dbReference>
<protein>
    <submittedName>
        <fullName evidence="8">Serine/threonine protein kinase</fullName>
    </submittedName>
</protein>
<keyword evidence="8" id="KW-0723">Serine/threonine-protein kinase</keyword>
<feature type="compositionally biased region" description="Low complexity" evidence="6">
    <location>
        <begin position="8"/>
        <end position="17"/>
    </location>
</feature>
<dbReference type="InterPro" id="IPR000719">
    <property type="entry name" value="Prot_kinase_dom"/>
</dbReference>
<keyword evidence="9" id="KW-1185">Reference proteome</keyword>
<dbReference type="Gene3D" id="1.10.510.10">
    <property type="entry name" value="Transferase(Phosphotransferase) domain 1"/>
    <property type="match status" value="1"/>
</dbReference>
<dbReference type="GO" id="GO:0004674">
    <property type="term" value="F:protein serine/threonine kinase activity"/>
    <property type="evidence" value="ECO:0007669"/>
    <property type="project" value="UniProtKB-KW"/>
</dbReference>
<evidence type="ECO:0000256" key="1">
    <source>
        <dbReference type="ARBA" id="ARBA00022679"/>
    </source>
</evidence>
<dbReference type="Gene3D" id="3.30.200.20">
    <property type="entry name" value="Phosphorylase Kinase, domain 1"/>
    <property type="match status" value="1"/>
</dbReference>
<feature type="domain" description="Protein kinase" evidence="7">
    <location>
        <begin position="58"/>
        <end position="344"/>
    </location>
</feature>
<proteinExistence type="predicted"/>
<keyword evidence="1" id="KW-0808">Transferase</keyword>
<dbReference type="PANTHER" id="PTHR43289:SF30">
    <property type="entry name" value="NON-SPECIFIC SERINE_THREONINE PROTEIN KINASE"/>
    <property type="match status" value="1"/>
</dbReference>
<evidence type="ECO:0000259" key="7">
    <source>
        <dbReference type="PROSITE" id="PS50011"/>
    </source>
</evidence>
<dbReference type="CDD" id="cd14014">
    <property type="entry name" value="STKc_PknB_like"/>
    <property type="match status" value="1"/>
</dbReference>
<dbReference type="Pfam" id="PF00069">
    <property type="entry name" value="Pkinase"/>
    <property type="match status" value="1"/>
</dbReference>
<evidence type="ECO:0000256" key="5">
    <source>
        <dbReference type="PROSITE-ProRule" id="PRU10141"/>
    </source>
</evidence>
<evidence type="ECO:0000256" key="2">
    <source>
        <dbReference type="ARBA" id="ARBA00022741"/>
    </source>
</evidence>
<gene>
    <name evidence="8" type="ORF">LZC95_46295</name>
</gene>
<dbReference type="EMBL" id="CP089982">
    <property type="protein sequence ID" value="WXA93854.1"/>
    <property type="molecule type" value="Genomic_DNA"/>
</dbReference>
<dbReference type="PANTHER" id="PTHR43289">
    <property type="entry name" value="MITOGEN-ACTIVATED PROTEIN KINASE KINASE KINASE 20-RELATED"/>
    <property type="match status" value="1"/>
</dbReference>
<dbReference type="PROSITE" id="PS50011">
    <property type="entry name" value="PROTEIN_KINASE_DOM"/>
    <property type="match status" value="1"/>
</dbReference>
<feature type="binding site" evidence="5">
    <location>
        <position position="87"/>
    </location>
    <ligand>
        <name>ATP</name>
        <dbReference type="ChEBI" id="CHEBI:30616"/>
    </ligand>
</feature>
<organism evidence="8 9">
    <name type="scientific">Pendulispora brunnea</name>
    <dbReference type="NCBI Taxonomy" id="2905690"/>
    <lineage>
        <taxon>Bacteria</taxon>
        <taxon>Pseudomonadati</taxon>
        <taxon>Myxococcota</taxon>
        <taxon>Myxococcia</taxon>
        <taxon>Myxococcales</taxon>
        <taxon>Sorangiineae</taxon>
        <taxon>Pendulisporaceae</taxon>
        <taxon>Pendulispora</taxon>
    </lineage>
</organism>
<evidence type="ECO:0000256" key="4">
    <source>
        <dbReference type="ARBA" id="ARBA00022840"/>
    </source>
</evidence>
<reference evidence="8 9" key="1">
    <citation type="submission" date="2021-12" db="EMBL/GenBank/DDBJ databases">
        <title>Discovery of the Pendulisporaceae a myxobacterial family with distinct sporulation behavior and unique specialized metabolism.</title>
        <authorList>
            <person name="Garcia R."/>
            <person name="Popoff A."/>
            <person name="Bader C.D."/>
            <person name="Loehr J."/>
            <person name="Walesch S."/>
            <person name="Walt C."/>
            <person name="Boldt J."/>
            <person name="Bunk B."/>
            <person name="Haeckl F.J.F.P.J."/>
            <person name="Gunesch A.P."/>
            <person name="Birkelbach J."/>
            <person name="Nuebel U."/>
            <person name="Pietschmann T."/>
            <person name="Bach T."/>
            <person name="Mueller R."/>
        </authorList>
    </citation>
    <scope>NUCLEOTIDE SEQUENCE [LARGE SCALE GENOMIC DNA]</scope>
    <source>
        <strain evidence="8 9">MSr12523</strain>
    </source>
</reference>
<evidence type="ECO:0000256" key="6">
    <source>
        <dbReference type="SAM" id="MobiDB-lite"/>
    </source>
</evidence>
<dbReference type="SMART" id="SM00220">
    <property type="entry name" value="S_TKc"/>
    <property type="match status" value="1"/>
</dbReference>
<dbReference type="InterPro" id="IPR011009">
    <property type="entry name" value="Kinase-like_dom_sf"/>
</dbReference>
<sequence length="491" mass="53978">MAESTTFSSSSSSSSSSPANRGTISNTGGGSDRPPTGERRLIERGGRNLIGKRIGGKYIVRSVLGEGGMGTVYEAEHVAIGRAVAVKVLHPSQARKKVSVKRFHHEARAAGAIGHPNICEVYDLGELEDGSPYLVMERLVGETLADRISRDGVLPYDEVLDLITQVLSGLIAAHEKGIVHRDIKPENVFLARRVGCAPIAKILDFGVSKMLPSGDRTEEELHLTRTGMVMGTPFYMSPEQARGDRDLDARVDLYACGVIMYEALTARRPFLAPNYNALLLQILTTSPRPIRELRPNVPNDIERVVEKAMRRSRDDRYRSAVDFQSDLKGLRDDYSGPTRLHPISPELVEAARQSFLRSPTPAASRPVPVPVVPAPVPAPVYQAVTLPPSDEERRLAAQADAFDDMPTEIQRTDFRPRPYDDDDEVAATEVRQDAIDMIRAARTGQRRAAAAATPPVAEGEEITVKLDNPDDVTEIMREARDRLRGSKTPRR</sequence>
<evidence type="ECO:0000313" key="9">
    <source>
        <dbReference type="Proteomes" id="UP001379533"/>
    </source>
</evidence>
<keyword evidence="3 8" id="KW-0418">Kinase</keyword>
<keyword evidence="2 5" id="KW-0547">Nucleotide-binding</keyword>
<dbReference type="RefSeq" id="WP_394844454.1">
    <property type="nucleotide sequence ID" value="NZ_CP089982.1"/>
</dbReference>
<dbReference type="InterPro" id="IPR008271">
    <property type="entry name" value="Ser/Thr_kinase_AS"/>
</dbReference>